<dbReference type="Proteomes" id="UP000324222">
    <property type="component" value="Unassembled WGS sequence"/>
</dbReference>
<keyword evidence="2" id="KW-1185">Reference proteome</keyword>
<dbReference type="AlphaFoldDB" id="A0A5B7GCL6"/>
<comment type="caution">
    <text evidence="1">The sequence shown here is derived from an EMBL/GenBank/DDBJ whole genome shotgun (WGS) entry which is preliminary data.</text>
</comment>
<organism evidence="1 2">
    <name type="scientific">Portunus trituberculatus</name>
    <name type="common">Swimming crab</name>
    <name type="synonym">Neptunus trituberculatus</name>
    <dbReference type="NCBI Taxonomy" id="210409"/>
    <lineage>
        <taxon>Eukaryota</taxon>
        <taxon>Metazoa</taxon>
        <taxon>Ecdysozoa</taxon>
        <taxon>Arthropoda</taxon>
        <taxon>Crustacea</taxon>
        <taxon>Multicrustacea</taxon>
        <taxon>Malacostraca</taxon>
        <taxon>Eumalacostraca</taxon>
        <taxon>Eucarida</taxon>
        <taxon>Decapoda</taxon>
        <taxon>Pleocyemata</taxon>
        <taxon>Brachyura</taxon>
        <taxon>Eubrachyura</taxon>
        <taxon>Portunoidea</taxon>
        <taxon>Portunidae</taxon>
        <taxon>Portuninae</taxon>
        <taxon>Portunus</taxon>
    </lineage>
</organism>
<name>A0A5B7GCL6_PORTR</name>
<dbReference type="EMBL" id="VSRR010012727">
    <property type="protein sequence ID" value="MPC54908.1"/>
    <property type="molecule type" value="Genomic_DNA"/>
</dbReference>
<reference evidence="1 2" key="1">
    <citation type="submission" date="2019-05" db="EMBL/GenBank/DDBJ databases">
        <title>Another draft genome of Portunus trituberculatus and its Hox gene families provides insights of decapod evolution.</title>
        <authorList>
            <person name="Jeong J.-H."/>
            <person name="Song I."/>
            <person name="Kim S."/>
            <person name="Choi T."/>
            <person name="Kim D."/>
            <person name="Ryu S."/>
            <person name="Kim W."/>
        </authorList>
    </citation>
    <scope>NUCLEOTIDE SEQUENCE [LARGE SCALE GENOMIC DNA]</scope>
    <source>
        <tissue evidence="1">Muscle</tissue>
    </source>
</reference>
<accession>A0A5B7GCL6</accession>
<protein>
    <submittedName>
        <fullName evidence="1">Uncharacterized protein</fullName>
    </submittedName>
</protein>
<gene>
    <name evidence="1" type="ORF">E2C01_048837</name>
</gene>
<sequence length="68" mass="8292">MFEEIIKKSQNDYTNEKKSPYSEINSKAFLFLTFFNLSVQFPYKQTDMKKILNSSRKTSWVHYKVEEW</sequence>
<evidence type="ECO:0000313" key="2">
    <source>
        <dbReference type="Proteomes" id="UP000324222"/>
    </source>
</evidence>
<evidence type="ECO:0000313" key="1">
    <source>
        <dbReference type="EMBL" id="MPC54908.1"/>
    </source>
</evidence>
<proteinExistence type="predicted"/>